<dbReference type="CDD" id="cd04903">
    <property type="entry name" value="ACT_LSD"/>
    <property type="match status" value="1"/>
</dbReference>
<dbReference type="InterPro" id="IPR051318">
    <property type="entry name" value="Fe-S_L-Ser"/>
</dbReference>
<comment type="pathway">
    <text evidence="2 11">Carbohydrate biosynthesis; gluconeogenesis.</text>
</comment>
<comment type="caution">
    <text evidence="14">The sequence shown here is derived from an EMBL/GenBank/DDBJ whole genome shotgun (WGS) entry which is preliminary data.</text>
</comment>
<evidence type="ECO:0000256" key="6">
    <source>
        <dbReference type="ARBA" id="ARBA00022723"/>
    </source>
</evidence>
<sequence>MRFKDVFSIIGPSMVGPSSSHTAGAVRIGRTARHIFGEQPTQAEIVFYGSFADTYRGHGTDLAVTAGLLDMDTDDLRIRDALQEAKAAGIEIVFQTGRKPTLHPNTAKITLRTDLRQDVVIGSSIGGGNIVIQSVNDFDVGFSVVYPTLLVFHDDRPGIVANITSLFSSEGLNIGYMDVDRKGRSGDALTVVETDEAIPTSLMDRLRSLPYVHRISLADLTSREVRE</sequence>
<keyword evidence="4 11" id="KW-0312">Gluconeogenesis</keyword>
<dbReference type="SUPFAM" id="SSF143548">
    <property type="entry name" value="Serine metabolism enzymes domain"/>
    <property type="match status" value="1"/>
</dbReference>
<protein>
    <recommendedName>
        <fullName evidence="11">L-serine deaminase</fullName>
    </recommendedName>
</protein>
<dbReference type="InterPro" id="IPR005131">
    <property type="entry name" value="Ser_deHydtase_bsu"/>
</dbReference>
<dbReference type="NCBIfam" id="TIGR00719">
    <property type="entry name" value="sda_beta"/>
    <property type="match status" value="1"/>
</dbReference>
<dbReference type="Pfam" id="PF01842">
    <property type="entry name" value="ACT"/>
    <property type="match status" value="1"/>
</dbReference>
<comment type="cofactor">
    <cofactor evidence="1 12">
        <name>[4Fe-4S] cluster</name>
        <dbReference type="ChEBI" id="CHEBI:49883"/>
    </cofactor>
</comment>
<keyword evidence="7 11" id="KW-0408">Iron</keyword>
<proteinExistence type="inferred from homology"/>
<reference evidence="15" key="1">
    <citation type="journal article" date="2019" name="Int. J. Syst. Evol. Microbiol.">
        <title>The Global Catalogue of Microorganisms (GCM) 10K type strain sequencing project: providing services to taxonomists for standard genome sequencing and annotation.</title>
        <authorList>
            <consortium name="The Broad Institute Genomics Platform"/>
            <consortium name="The Broad Institute Genome Sequencing Center for Infectious Disease"/>
            <person name="Wu L."/>
            <person name="Ma J."/>
        </authorList>
    </citation>
    <scope>NUCLEOTIDE SEQUENCE [LARGE SCALE GENOMIC DNA]</scope>
    <source>
        <strain evidence="15">CCM 8749</strain>
    </source>
</reference>
<evidence type="ECO:0000259" key="13">
    <source>
        <dbReference type="PROSITE" id="PS51671"/>
    </source>
</evidence>
<gene>
    <name evidence="14" type="primary">sdaAB</name>
    <name evidence="14" type="ORF">ACFPXP_14970</name>
</gene>
<evidence type="ECO:0000313" key="15">
    <source>
        <dbReference type="Proteomes" id="UP001596250"/>
    </source>
</evidence>
<evidence type="ECO:0000256" key="10">
    <source>
        <dbReference type="ARBA" id="ARBA00049406"/>
    </source>
</evidence>
<dbReference type="Pfam" id="PF03315">
    <property type="entry name" value="SDH_beta"/>
    <property type="match status" value="1"/>
</dbReference>
<evidence type="ECO:0000256" key="4">
    <source>
        <dbReference type="ARBA" id="ARBA00022432"/>
    </source>
</evidence>
<dbReference type="Gene3D" id="3.30.1330.90">
    <property type="entry name" value="D-3-phosphoglycerate dehydrogenase, domain 3"/>
    <property type="match status" value="1"/>
</dbReference>
<dbReference type="InterPro" id="IPR045865">
    <property type="entry name" value="ACT-like_dom_sf"/>
</dbReference>
<keyword evidence="8 11" id="KW-0411">Iron-sulfur</keyword>
<dbReference type="SUPFAM" id="SSF55021">
    <property type="entry name" value="ACT-like"/>
    <property type="match status" value="1"/>
</dbReference>
<name>A0ABW1IRG2_9BACL</name>
<dbReference type="Gene3D" id="3.30.70.260">
    <property type="match status" value="1"/>
</dbReference>
<dbReference type="InterPro" id="IPR029009">
    <property type="entry name" value="ASB_dom_sf"/>
</dbReference>
<evidence type="ECO:0000313" key="14">
    <source>
        <dbReference type="EMBL" id="MFC5987705.1"/>
    </source>
</evidence>
<dbReference type="GO" id="GO:0003941">
    <property type="term" value="F:L-serine ammonia-lyase activity"/>
    <property type="evidence" value="ECO:0007669"/>
    <property type="project" value="UniProtKB-EC"/>
</dbReference>
<evidence type="ECO:0000256" key="11">
    <source>
        <dbReference type="PIRNR" id="PIRNR036692"/>
    </source>
</evidence>
<evidence type="ECO:0000256" key="3">
    <source>
        <dbReference type="ARBA" id="ARBA00008636"/>
    </source>
</evidence>
<keyword evidence="15" id="KW-1185">Reference proteome</keyword>
<accession>A0ABW1IRG2</accession>
<dbReference type="PIRSF" id="PIRSF036692">
    <property type="entry name" value="SDH_B"/>
    <property type="match status" value="1"/>
</dbReference>
<dbReference type="RefSeq" id="WP_379895117.1">
    <property type="nucleotide sequence ID" value="NZ_CBCSCT010000032.1"/>
</dbReference>
<keyword evidence="5 11" id="KW-0004">4Fe-4S</keyword>
<feature type="domain" description="ACT" evidence="13">
    <location>
        <begin position="148"/>
        <end position="220"/>
    </location>
</feature>
<comment type="catalytic activity">
    <reaction evidence="10 11 12">
        <text>L-serine = pyruvate + NH4(+)</text>
        <dbReference type="Rhea" id="RHEA:19169"/>
        <dbReference type="ChEBI" id="CHEBI:15361"/>
        <dbReference type="ChEBI" id="CHEBI:28938"/>
        <dbReference type="ChEBI" id="CHEBI:33384"/>
        <dbReference type="EC" id="4.3.1.17"/>
    </reaction>
</comment>
<evidence type="ECO:0000256" key="9">
    <source>
        <dbReference type="ARBA" id="ARBA00023239"/>
    </source>
</evidence>
<organism evidence="14 15">
    <name type="scientific">Marinicrinis lubricantis</name>
    <dbReference type="NCBI Taxonomy" id="2086470"/>
    <lineage>
        <taxon>Bacteria</taxon>
        <taxon>Bacillati</taxon>
        <taxon>Bacillota</taxon>
        <taxon>Bacilli</taxon>
        <taxon>Bacillales</taxon>
        <taxon>Paenibacillaceae</taxon>
    </lineage>
</organism>
<dbReference type="InterPro" id="IPR002912">
    <property type="entry name" value="ACT_dom"/>
</dbReference>
<dbReference type="PANTHER" id="PTHR30182">
    <property type="entry name" value="L-SERINE DEHYDRATASE"/>
    <property type="match status" value="1"/>
</dbReference>
<evidence type="ECO:0000256" key="7">
    <source>
        <dbReference type="ARBA" id="ARBA00023004"/>
    </source>
</evidence>
<evidence type="ECO:0000256" key="12">
    <source>
        <dbReference type="RuleBase" id="RU366059"/>
    </source>
</evidence>
<evidence type="ECO:0000256" key="8">
    <source>
        <dbReference type="ARBA" id="ARBA00023014"/>
    </source>
</evidence>
<dbReference type="PROSITE" id="PS51671">
    <property type="entry name" value="ACT"/>
    <property type="match status" value="1"/>
</dbReference>
<keyword evidence="6 11" id="KW-0479">Metal-binding</keyword>
<comment type="similarity">
    <text evidence="3 11 12">Belongs to the iron-sulfur dependent L-serine dehydratase family.</text>
</comment>
<evidence type="ECO:0000256" key="2">
    <source>
        <dbReference type="ARBA" id="ARBA00004742"/>
    </source>
</evidence>
<dbReference type="Proteomes" id="UP001596250">
    <property type="component" value="Unassembled WGS sequence"/>
</dbReference>
<dbReference type="PANTHER" id="PTHR30182:SF12">
    <property type="entry name" value="L-SERINE DEHYDRATASE, BETA CHAIN-RELATED"/>
    <property type="match status" value="1"/>
</dbReference>
<keyword evidence="9 11" id="KW-0456">Lyase</keyword>
<evidence type="ECO:0000256" key="1">
    <source>
        <dbReference type="ARBA" id="ARBA00001966"/>
    </source>
</evidence>
<evidence type="ECO:0000256" key="5">
    <source>
        <dbReference type="ARBA" id="ARBA00022485"/>
    </source>
</evidence>
<dbReference type="EMBL" id="JBHSQV010000169">
    <property type="protein sequence ID" value="MFC5987705.1"/>
    <property type="molecule type" value="Genomic_DNA"/>
</dbReference>
<dbReference type="InterPro" id="IPR004643">
    <property type="entry name" value="Fe-S_L-Ser_bsu"/>
</dbReference>